<dbReference type="SUPFAM" id="SSF52172">
    <property type="entry name" value="CheY-like"/>
    <property type="match status" value="2"/>
</dbReference>
<dbReference type="GO" id="GO:0005886">
    <property type="term" value="C:plasma membrane"/>
    <property type="evidence" value="ECO:0007669"/>
    <property type="project" value="UniProtKB-SubCell"/>
</dbReference>
<dbReference type="eggNOG" id="COG0745">
    <property type="taxonomic scope" value="Bacteria"/>
</dbReference>
<dbReference type="Gene3D" id="3.40.50.2300">
    <property type="match status" value="2"/>
</dbReference>
<dbReference type="SUPFAM" id="SSF47226">
    <property type="entry name" value="Histidine-containing phosphotransfer domain, HPT domain"/>
    <property type="match status" value="1"/>
</dbReference>
<dbReference type="CDD" id="cd17546">
    <property type="entry name" value="REC_hyHK_CKI1_RcsC-like"/>
    <property type="match status" value="1"/>
</dbReference>
<evidence type="ECO:0000256" key="1">
    <source>
        <dbReference type="ARBA" id="ARBA00022553"/>
    </source>
</evidence>
<dbReference type="KEGG" id="phm:PSMK_24380"/>
<evidence type="ECO:0000256" key="2">
    <source>
        <dbReference type="PROSITE-ProRule" id="PRU00110"/>
    </source>
</evidence>
<evidence type="ECO:0000259" key="5">
    <source>
        <dbReference type="PROSITE" id="PS50894"/>
    </source>
</evidence>
<dbReference type="eggNOG" id="COG2198">
    <property type="taxonomic scope" value="Bacteria"/>
</dbReference>
<dbReference type="EMBL" id="AP012338">
    <property type="protein sequence ID" value="BAM04597.1"/>
    <property type="molecule type" value="Genomic_DNA"/>
</dbReference>
<dbReference type="AlphaFoldDB" id="I0IH59"/>
<dbReference type="CDD" id="cd00156">
    <property type="entry name" value="REC"/>
    <property type="match status" value="1"/>
</dbReference>
<dbReference type="InterPro" id="IPR036641">
    <property type="entry name" value="HPT_dom_sf"/>
</dbReference>
<feature type="modified residue" description="Phosphohistidine" evidence="2">
    <location>
        <position position="367"/>
    </location>
</feature>
<reference evidence="6 7" key="1">
    <citation type="submission" date="2012-02" db="EMBL/GenBank/DDBJ databases">
        <title>Complete genome sequence of Phycisphaera mikurensis NBRC 102666.</title>
        <authorList>
            <person name="Ankai A."/>
            <person name="Hosoyama A."/>
            <person name="Terui Y."/>
            <person name="Sekine M."/>
            <person name="Fukai R."/>
            <person name="Kato Y."/>
            <person name="Nakamura S."/>
            <person name="Yamada-Narita S."/>
            <person name="Kawakoshi A."/>
            <person name="Fukunaga Y."/>
            <person name="Yamazaki S."/>
            <person name="Fujita N."/>
        </authorList>
    </citation>
    <scope>NUCLEOTIDE SEQUENCE [LARGE SCALE GENOMIC DNA]</scope>
    <source>
        <strain evidence="7">NBRC 102666 / KCTC 22515 / FYK2301M01</strain>
    </source>
</reference>
<evidence type="ECO:0000313" key="7">
    <source>
        <dbReference type="Proteomes" id="UP000007881"/>
    </source>
</evidence>
<dbReference type="STRING" id="1142394.PSMK_24380"/>
<feature type="domain" description="HPt" evidence="5">
    <location>
        <begin position="328"/>
        <end position="428"/>
    </location>
</feature>
<accession>I0IH59</accession>
<dbReference type="RefSeq" id="WP_014437810.1">
    <property type="nucleotide sequence ID" value="NC_017080.1"/>
</dbReference>
<dbReference type="PROSITE" id="PS50894">
    <property type="entry name" value="HPT"/>
    <property type="match status" value="1"/>
</dbReference>
<evidence type="ECO:0000259" key="4">
    <source>
        <dbReference type="PROSITE" id="PS50110"/>
    </source>
</evidence>
<gene>
    <name evidence="6" type="ordered locus">PSMK_24380</name>
</gene>
<dbReference type="Pfam" id="PF01627">
    <property type="entry name" value="Hpt"/>
    <property type="match status" value="1"/>
</dbReference>
<protein>
    <submittedName>
        <fullName evidence="6">Putative response regulator receiver protein</fullName>
    </submittedName>
</protein>
<evidence type="ECO:0000256" key="3">
    <source>
        <dbReference type="PROSITE-ProRule" id="PRU00169"/>
    </source>
</evidence>
<proteinExistence type="predicted"/>
<feature type="domain" description="Response regulatory" evidence="4">
    <location>
        <begin position="147"/>
        <end position="270"/>
    </location>
</feature>
<dbReference type="InterPro" id="IPR008207">
    <property type="entry name" value="Sig_transdc_His_kin_Hpt_dom"/>
</dbReference>
<feature type="domain" description="Response regulatory" evidence="4">
    <location>
        <begin position="4"/>
        <end position="125"/>
    </location>
</feature>
<dbReference type="GO" id="GO:0000160">
    <property type="term" value="P:phosphorelay signal transduction system"/>
    <property type="evidence" value="ECO:0007669"/>
    <property type="project" value="InterPro"/>
</dbReference>
<dbReference type="PANTHER" id="PTHR45339">
    <property type="entry name" value="HYBRID SIGNAL TRANSDUCTION HISTIDINE KINASE J"/>
    <property type="match status" value="1"/>
</dbReference>
<dbReference type="Gene3D" id="1.20.120.160">
    <property type="entry name" value="HPT domain"/>
    <property type="match status" value="1"/>
</dbReference>
<feature type="modified residue" description="4-aspartylphosphate" evidence="3">
    <location>
        <position position="58"/>
    </location>
</feature>
<evidence type="ECO:0000313" key="6">
    <source>
        <dbReference type="EMBL" id="BAM04597.1"/>
    </source>
</evidence>
<dbReference type="PANTHER" id="PTHR45339:SF5">
    <property type="entry name" value="HISTIDINE KINASE"/>
    <property type="match status" value="1"/>
</dbReference>
<keyword evidence="7" id="KW-1185">Reference proteome</keyword>
<dbReference type="GO" id="GO:0005524">
    <property type="term" value="F:ATP binding"/>
    <property type="evidence" value="ECO:0007669"/>
    <property type="project" value="UniProtKB-KW"/>
</dbReference>
<dbReference type="Pfam" id="PF00072">
    <property type="entry name" value="Response_reg"/>
    <property type="match status" value="2"/>
</dbReference>
<dbReference type="SMART" id="SM00448">
    <property type="entry name" value="REC"/>
    <property type="match status" value="2"/>
</dbReference>
<dbReference type="GO" id="GO:0004672">
    <property type="term" value="F:protein kinase activity"/>
    <property type="evidence" value="ECO:0007669"/>
    <property type="project" value="UniProtKB-ARBA"/>
</dbReference>
<dbReference type="HOGENOM" id="CLU_640689_0_0_0"/>
<organism evidence="6 7">
    <name type="scientific">Phycisphaera mikurensis (strain NBRC 102666 / KCTC 22515 / FYK2301M01)</name>
    <dbReference type="NCBI Taxonomy" id="1142394"/>
    <lineage>
        <taxon>Bacteria</taxon>
        <taxon>Pseudomonadati</taxon>
        <taxon>Planctomycetota</taxon>
        <taxon>Phycisphaerae</taxon>
        <taxon>Phycisphaerales</taxon>
        <taxon>Phycisphaeraceae</taxon>
        <taxon>Phycisphaera</taxon>
    </lineage>
</organism>
<dbReference type="InterPro" id="IPR011006">
    <property type="entry name" value="CheY-like_superfamily"/>
</dbReference>
<dbReference type="Proteomes" id="UP000007881">
    <property type="component" value="Chromosome"/>
</dbReference>
<sequence>MGKRALTVDDHPASLRAITEQLEAWGFSVTPVDNGAEALEAMREAEGRGTPFDLAVVDLMMPGLSGLEVGRAAAADRRLRRIPLLMLTAADRDVDAAEVRAAGFEACLGKPARPSALFDAVMRATRGSAAEPAREATADGPARHRGNVLLAEDNPVNQAVACELLRDAGYRVRVVGDGLLAVEALTRPGGHGFDVVLMDCQMPELDGFGATRRFRDHEAARTCGGRVPIVALTANAVRGDRERCLEAGMDGYASKPIDCDALFREMESLMRPLAERNPPMPEREEDPLAKVAGAGRPEAAATPAVDRRVDPAEEVIDLPAVLARCGGKAPLVSRLLGAFAVQLPEQVGAARVHLAEGDDGALRRVAHAVKGTAANLSAVPLAEAAACLESAPNAEAVEAFALEARTAADRASELAEALADASPAARAA</sequence>
<dbReference type="PROSITE" id="PS50110">
    <property type="entry name" value="RESPONSE_REGULATORY"/>
    <property type="match status" value="2"/>
</dbReference>
<name>I0IH59_PHYMF</name>
<feature type="modified residue" description="4-aspartylphosphate" evidence="3">
    <location>
        <position position="199"/>
    </location>
</feature>
<dbReference type="InterPro" id="IPR001789">
    <property type="entry name" value="Sig_transdc_resp-reg_receiver"/>
</dbReference>
<keyword evidence="1 3" id="KW-0597">Phosphoprotein</keyword>